<feature type="region of interest" description="Disordered" evidence="1">
    <location>
        <begin position="177"/>
        <end position="198"/>
    </location>
</feature>
<keyword evidence="2" id="KW-0732">Signal</keyword>
<feature type="chain" id="PRO_5035724902" evidence="2">
    <location>
        <begin position="21"/>
        <end position="198"/>
    </location>
</feature>
<gene>
    <name evidence="3" type="ORF">HNY73_008655</name>
</gene>
<evidence type="ECO:0000256" key="2">
    <source>
        <dbReference type="SAM" id="SignalP"/>
    </source>
</evidence>
<sequence>MNPTILLLFLSALVVAYVECQQTEGEECPGIFRRRCRTNEYCLRSELPFMSRCVAYRGRGMPCDRINRCKPGLECTQFRDSFFRVGRCQDPSTTSTTTIVACVEGQQQEGEECGTMYRRRCRANQYCYRPNFMPLDISYCLTYRGRGMPCDEMFRCQPGLECTERSGGWFPMRRCQEPASTTTSTSMPETVATSSTAQ</sequence>
<evidence type="ECO:0000313" key="3">
    <source>
        <dbReference type="EMBL" id="KAF8787017.1"/>
    </source>
</evidence>
<dbReference type="Proteomes" id="UP000807504">
    <property type="component" value="Unassembled WGS sequence"/>
</dbReference>
<feature type="signal peptide" evidence="2">
    <location>
        <begin position="1"/>
        <end position="20"/>
    </location>
</feature>
<evidence type="ECO:0000256" key="1">
    <source>
        <dbReference type="SAM" id="MobiDB-lite"/>
    </source>
</evidence>
<reference evidence="3" key="2">
    <citation type="submission" date="2020-06" db="EMBL/GenBank/DDBJ databases">
        <authorList>
            <person name="Sheffer M."/>
        </authorList>
    </citation>
    <scope>NUCLEOTIDE SEQUENCE</scope>
</reference>
<proteinExistence type="predicted"/>
<accession>A0A8T0F791</accession>
<keyword evidence="4" id="KW-1185">Reference proteome</keyword>
<comment type="caution">
    <text evidence="3">The sequence shown here is derived from an EMBL/GenBank/DDBJ whole genome shotgun (WGS) entry which is preliminary data.</text>
</comment>
<organism evidence="3 4">
    <name type="scientific">Argiope bruennichi</name>
    <name type="common">Wasp spider</name>
    <name type="synonym">Aranea bruennichi</name>
    <dbReference type="NCBI Taxonomy" id="94029"/>
    <lineage>
        <taxon>Eukaryota</taxon>
        <taxon>Metazoa</taxon>
        <taxon>Ecdysozoa</taxon>
        <taxon>Arthropoda</taxon>
        <taxon>Chelicerata</taxon>
        <taxon>Arachnida</taxon>
        <taxon>Araneae</taxon>
        <taxon>Araneomorphae</taxon>
        <taxon>Entelegynae</taxon>
        <taxon>Araneoidea</taxon>
        <taxon>Araneidae</taxon>
        <taxon>Argiope</taxon>
    </lineage>
</organism>
<feature type="compositionally biased region" description="Polar residues" evidence="1">
    <location>
        <begin position="178"/>
        <end position="198"/>
    </location>
</feature>
<dbReference type="AlphaFoldDB" id="A0A8T0F791"/>
<evidence type="ECO:0000313" key="4">
    <source>
        <dbReference type="Proteomes" id="UP000807504"/>
    </source>
</evidence>
<protein>
    <submittedName>
        <fullName evidence="3">Uncharacterized protein</fullName>
    </submittedName>
</protein>
<reference evidence="3" key="1">
    <citation type="journal article" date="2020" name="bioRxiv">
        <title>Chromosome-level reference genome of the European wasp spider Argiope bruennichi: a resource for studies on range expansion and evolutionary adaptation.</title>
        <authorList>
            <person name="Sheffer M.M."/>
            <person name="Hoppe A."/>
            <person name="Krehenwinkel H."/>
            <person name="Uhl G."/>
            <person name="Kuss A.W."/>
            <person name="Jensen L."/>
            <person name="Jensen C."/>
            <person name="Gillespie R.G."/>
            <person name="Hoff K.J."/>
            <person name="Prost S."/>
        </authorList>
    </citation>
    <scope>NUCLEOTIDE SEQUENCE</scope>
</reference>
<dbReference type="EMBL" id="JABXBU010000015">
    <property type="protein sequence ID" value="KAF8787017.1"/>
    <property type="molecule type" value="Genomic_DNA"/>
</dbReference>
<name>A0A8T0F791_ARGBR</name>